<dbReference type="STRING" id="1802421.A2318_02220"/>
<organism evidence="2 3">
    <name type="scientific">Candidatus Uhrbacteria bacterium RIFOXYB2_FULL_45_11</name>
    <dbReference type="NCBI Taxonomy" id="1802421"/>
    <lineage>
        <taxon>Bacteria</taxon>
        <taxon>Candidatus Uhriibacteriota</taxon>
    </lineage>
</organism>
<accession>A0A1F7W8Y2</accession>
<dbReference type="InterPro" id="IPR014509">
    <property type="entry name" value="YjdF-like"/>
</dbReference>
<dbReference type="AlphaFoldDB" id="A0A1F7W8Y2"/>
<dbReference type="Pfam" id="PF09997">
    <property type="entry name" value="DUF2238"/>
    <property type="match status" value="1"/>
</dbReference>
<proteinExistence type="predicted"/>
<sequence length="133" mass="15401">MKFKHAFFAILFVLACHAVLLLTQGYYHLNQIDVPMHIMGGFAMGILGLAIHHQISSKHHKKTSPWWYCFLFVVGFAMLIGVAWEFYEFIMDQTVHAWFDLPLAQPSLANTMKDLLDDWIGAVVAFWVFRKKI</sequence>
<evidence type="ECO:0000313" key="3">
    <source>
        <dbReference type="Proteomes" id="UP000177331"/>
    </source>
</evidence>
<dbReference type="EMBL" id="MGFD01000013">
    <property type="protein sequence ID" value="OGL99262.1"/>
    <property type="molecule type" value="Genomic_DNA"/>
</dbReference>
<name>A0A1F7W8Y2_9BACT</name>
<keyword evidence="1" id="KW-0812">Transmembrane</keyword>
<comment type="caution">
    <text evidence="2">The sequence shown here is derived from an EMBL/GenBank/DDBJ whole genome shotgun (WGS) entry which is preliminary data.</text>
</comment>
<feature type="transmembrane region" description="Helical" evidence="1">
    <location>
        <begin position="34"/>
        <end position="53"/>
    </location>
</feature>
<keyword evidence="1" id="KW-0472">Membrane</keyword>
<gene>
    <name evidence="2" type="ORF">A2318_02220</name>
</gene>
<evidence type="ECO:0008006" key="4">
    <source>
        <dbReference type="Google" id="ProtNLM"/>
    </source>
</evidence>
<evidence type="ECO:0000256" key="1">
    <source>
        <dbReference type="SAM" id="Phobius"/>
    </source>
</evidence>
<evidence type="ECO:0000313" key="2">
    <source>
        <dbReference type="EMBL" id="OGL99262.1"/>
    </source>
</evidence>
<keyword evidence="1" id="KW-1133">Transmembrane helix</keyword>
<dbReference type="Proteomes" id="UP000177331">
    <property type="component" value="Unassembled WGS sequence"/>
</dbReference>
<feature type="transmembrane region" description="Helical" evidence="1">
    <location>
        <begin position="65"/>
        <end position="87"/>
    </location>
</feature>
<reference evidence="2 3" key="1">
    <citation type="journal article" date="2016" name="Nat. Commun.">
        <title>Thousands of microbial genomes shed light on interconnected biogeochemical processes in an aquifer system.</title>
        <authorList>
            <person name="Anantharaman K."/>
            <person name="Brown C.T."/>
            <person name="Hug L.A."/>
            <person name="Sharon I."/>
            <person name="Castelle C.J."/>
            <person name="Probst A.J."/>
            <person name="Thomas B.C."/>
            <person name="Singh A."/>
            <person name="Wilkins M.J."/>
            <person name="Karaoz U."/>
            <person name="Brodie E.L."/>
            <person name="Williams K.H."/>
            <person name="Hubbard S.S."/>
            <person name="Banfield J.F."/>
        </authorList>
    </citation>
    <scope>NUCLEOTIDE SEQUENCE [LARGE SCALE GENOMIC DNA]</scope>
</reference>
<protein>
    <recommendedName>
        <fullName evidence="4">VanZ-like domain-containing protein</fullName>
    </recommendedName>
</protein>
<dbReference type="PROSITE" id="PS51257">
    <property type="entry name" value="PROKAR_LIPOPROTEIN"/>
    <property type="match status" value="1"/>
</dbReference>